<keyword evidence="2" id="KW-1185">Reference proteome</keyword>
<name>A0A4D6LEI2_VIGUN</name>
<reference evidence="1 2" key="1">
    <citation type="submission" date="2019-04" db="EMBL/GenBank/DDBJ databases">
        <title>An improved genome assembly and genetic linkage map for asparagus bean, Vigna unguiculata ssp. sesquipedialis.</title>
        <authorList>
            <person name="Xia Q."/>
            <person name="Zhang R."/>
            <person name="Dong Y."/>
        </authorList>
    </citation>
    <scope>NUCLEOTIDE SEQUENCE [LARGE SCALE GENOMIC DNA]</scope>
    <source>
        <tissue evidence="1">Leaf</tissue>
    </source>
</reference>
<protein>
    <submittedName>
        <fullName evidence="1">Uncharacterized protein</fullName>
    </submittedName>
</protein>
<evidence type="ECO:0000313" key="1">
    <source>
        <dbReference type="EMBL" id="QCD87019.1"/>
    </source>
</evidence>
<dbReference type="EMBL" id="CP039347">
    <property type="protein sequence ID" value="QCD87019.1"/>
    <property type="molecule type" value="Genomic_DNA"/>
</dbReference>
<gene>
    <name evidence="1" type="ORF">DEO72_LG3g1550</name>
</gene>
<dbReference type="AlphaFoldDB" id="A0A4D6LEI2"/>
<organism evidence="1 2">
    <name type="scientific">Vigna unguiculata</name>
    <name type="common">Cowpea</name>
    <dbReference type="NCBI Taxonomy" id="3917"/>
    <lineage>
        <taxon>Eukaryota</taxon>
        <taxon>Viridiplantae</taxon>
        <taxon>Streptophyta</taxon>
        <taxon>Embryophyta</taxon>
        <taxon>Tracheophyta</taxon>
        <taxon>Spermatophyta</taxon>
        <taxon>Magnoliopsida</taxon>
        <taxon>eudicotyledons</taxon>
        <taxon>Gunneridae</taxon>
        <taxon>Pentapetalae</taxon>
        <taxon>rosids</taxon>
        <taxon>fabids</taxon>
        <taxon>Fabales</taxon>
        <taxon>Fabaceae</taxon>
        <taxon>Papilionoideae</taxon>
        <taxon>50 kb inversion clade</taxon>
        <taxon>NPAAA clade</taxon>
        <taxon>indigoferoid/millettioid clade</taxon>
        <taxon>Phaseoleae</taxon>
        <taxon>Vigna</taxon>
    </lineage>
</organism>
<accession>A0A4D6LEI2</accession>
<proteinExistence type="predicted"/>
<dbReference type="Proteomes" id="UP000501690">
    <property type="component" value="Linkage Group LG3"/>
</dbReference>
<sequence>MDSHSRELLSPRRELEKWGIVACAFSRLGETSSPERDRLSLKTRAHRLSDNSRSTSVSFLILPLRRDPLAWARLSDIRYCSCYPA</sequence>
<evidence type="ECO:0000313" key="2">
    <source>
        <dbReference type="Proteomes" id="UP000501690"/>
    </source>
</evidence>